<dbReference type="Proteomes" id="UP001165685">
    <property type="component" value="Unassembled WGS sequence"/>
</dbReference>
<evidence type="ECO:0000313" key="3">
    <source>
        <dbReference type="Proteomes" id="UP001165685"/>
    </source>
</evidence>
<dbReference type="EMBL" id="JAQFWP010000005">
    <property type="protein sequence ID" value="MDA2803730.1"/>
    <property type="molecule type" value="Genomic_DNA"/>
</dbReference>
<organism evidence="2 3">
    <name type="scientific">Nocardiopsis suaedae</name>
    <dbReference type="NCBI Taxonomy" id="3018444"/>
    <lineage>
        <taxon>Bacteria</taxon>
        <taxon>Bacillati</taxon>
        <taxon>Actinomycetota</taxon>
        <taxon>Actinomycetes</taxon>
        <taxon>Streptosporangiales</taxon>
        <taxon>Nocardiopsidaceae</taxon>
        <taxon>Nocardiopsis</taxon>
    </lineage>
</organism>
<feature type="region of interest" description="Disordered" evidence="1">
    <location>
        <begin position="1"/>
        <end position="52"/>
    </location>
</feature>
<sequence>MSGTAEAAMTAETADTEPAGAGAATAPAVPGQRAAGRGRHAAAPPAELRGSTRIPASVVEKIAARVAREVPRTRSARAQARVRGETAVLKLGLAVEYPAPLRRTCAAVRERVASRVAELTGLTVPQVDIEVTELRGGRARGG</sequence>
<evidence type="ECO:0000313" key="2">
    <source>
        <dbReference type="EMBL" id="MDA2803730.1"/>
    </source>
</evidence>
<evidence type="ECO:0000256" key="1">
    <source>
        <dbReference type="SAM" id="MobiDB-lite"/>
    </source>
</evidence>
<reference evidence="2" key="1">
    <citation type="submission" date="2023-01" db="EMBL/GenBank/DDBJ databases">
        <title>Draft genome sequence of Nocardiopsis sp. LSu2-4 isolated from halophytes.</title>
        <authorList>
            <person name="Duangmal K."/>
            <person name="Chantavorakit T."/>
        </authorList>
    </citation>
    <scope>NUCLEOTIDE SEQUENCE</scope>
    <source>
        <strain evidence="2">LSu2-4</strain>
    </source>
</reference>
<dbReference type="RefSeq" id="WP_270676211.1">
    <property type="nucleotide sequence ID" value="NZ_JAQFWP010000005.1"/>
</dbReference>
<comment type="caution">
    <text evidence="2">The sequence shown here is derived from an EMBL/GenBank/DDBJ whole genome shotgun (WGS) entry which is preliminary data.</text>
</comment>
<feature type="compositionally biased region" description="Low complexity" evidence="1">
    <location>
        <begin position="1"/>
        <end position="46"/>
    </location>
</feature>
<gene>
    <name evidence="2" type="ORF">O4U47_04340</name>
</gene>
<name>A0ABT4TGF6_9ACTN</name>
<accession>A0ABT4TGF6</accession>
<keyword evidence="3" id="KW-1185">Reference proteome</keyword>
<protein>
    <submittedName>
        <fullName evidence="2">Asp23/Gls24 family envelope stress response protein</fullName>
    </submittedName>
</protein>
<proteinExistence type="predicted"/>